<dbReference type="InterPro" id="IPR025959">
    <property type="entry name" value="Winged_HTH_dom"/>
</dbReference>
<proteinExistence type="predicted"/>
<keyword evidence="3" id="KW-1185">Reference proteome</keyword>
<dbReference type="AlphaFoldDB" id="I4EMY0"/>
<reference evidence="2 3" key="1">
    <citation type="journal article" date="2012" name="ISME J.">
        <title>Nitrification expanded: discovery, physiology and genomics of a nitrite-oxidizing bacterium from the phylum Chloroflexi.</title>
        <authorList>
            <person name="Sorokin D.Y."/>
            <person name="Lucker S."/>
            <person name="Vejmelkova D."/>
            <person name="Kostrikina N.A."/>
            <person name="Kleerebezem R."/>
            <person name="Rijpstra W.I."/>
            <person name="Damste J.S."/>
            <person name="Le Paslier D."/>
            <person name="Muyzer G."/>
            <person name="Wagner M."/>
            <person name="van Loosdrecht M.C."/>
            <person name="Daims H."/>
        </authorList>
    </citation>
    <scope>NUCLEOTIDE SEQUENCE [LARGE SCALE GENOMIC DNA]</scope>
    <source>
        <strain evidence="3">none</strain>
    </source>
</reference>
<dbReference type="EMBL" id="CAGS01000647">
    <property type="protein sequence ID" value="CCF86043.1"/>
    <property type="molecule type" value="Genomic_DNA"/>
</dbReference>
<protein>
    <recommendedName>
        <fullName evidence="1">Winged helix-turn helix domain-containing protein</fullName>
    </recommendedName>
</protein>
<accession>I4EMY0</accession>
<evidence type="ECO:0000313" key="3">
    <source>
        <dbReference type="Proteomes" id="UP000004221"/>
    </source>
</evidence>
<name>I4EMY0_9BACT</name>
<organism evidence="2 3">
    <name type="scientific">Nitrolancea hollandica Lb</name>
    <dbReference type="NCBI Taxonomy" id="1129897"/>
    <lineage>
        <taxon>Bacteria</taxon>
        <taxon>Pseudomonadati</taxon>
        <taxon>Thermomicrobiota</taxon>
        <taxon>Thermomicrobia</taxon>
        <taxon>Sphaerobacterales</taxon>
        <taxon>Sphaerobacterineae</taxon>
        <taxon>Sphaerobacteraceae</taxon>
        <taxon>Nitrolancea</taxon>
    </lineage>
</organism>
<comment type="caution">
    <text evidence="2">The sequence shown here is derived from an EMBL/GenBank/DDBJ whole genome shotgun (WGS) entry which is preliminary data.</text>
</comment>
<feature type="domain" description="Winged helix-turn helix" evidence="1">
    <location>
        <begin position="2"/>
        <end position="45"/>
    </location>
</feature>
<sequence>MSQRLGRPITPQRGWEYLRKLGYTPQVPRPAHIQADPAAQAAFKQTCPPG</sequence>
<evidence type="ECO:0000259" key="1">
    <source>
        <dbReference type="Pfam" id="PF13592"/>
    </source>
</evidence>
<evidence type="ECO:0000313" key="2">
    <source>
        <dbReference type="EMBL" id="CCF86043.1"/>
    </source>
</evidence>
<dbReference type="Pfam" id="PF13592">
    <property type="entry name" value="HTH_33"/>
    <property type="match status" value="1"/>
</dbReference>
<gene>
    <name evidence="2" type="ORF">NITHO_6810002</name>
</gene>
<dbReference type="Proteomes" id="UP000004221">
    <property type="component" value="Unassembled WGS sequence"/>
</dbReference>